<keyword evidence="4" id="KW-1185">Reference proteome</keyword>
<comment type="caution">
    <text evidence="3">The sequence shown here is derived from an EMBL/GenBank/DDBJ whole genome shotgun (WGS) entry which is preliminary data.</text>
</comment>
<evidence type="ECO:0000256" key="2">
    <source>
        <dbReference type="SAM" id="SignalP"/>
    </source>
</evidence>
<keyword evidence="2" id="KW-0732">Signal</keyword>
<evidence type="ECO:0000313" key="4">
    <source>
        <dbReference type="Proteomes" id="UP001642484"/>
    </source>
</evidence>
<dbReference type="Proteomes" id="UP001642484">
    <property type="component" value="Unassembled WGS sequence"/>
</dbReference>
<reference evidence="3 4" key="1">
    <citation type="submission" date="2024-02" db="EMBL/GenBank/DDBJ databases">
        <authorList>
            <person name="Chen Y."/>
            <person name="Shah S."/>
            <person name="Dougan E. K."/>
            <person name="Thang M."/>
            <person name="Chan C."/>
        </authorList>
    </citation>
    <scope>NUCLEOTIDE SEQUENCE [LARGE SCALE GENOMIC DNA]</scope>
</reference>
<feature type="signal peptide" evidence="2">
    <location>
        <begin position="1"/>
        <end position="20"/>
    </location>
</feature>
<evidence type="ECO:0000256" key="1">
    <source>
        <dbReference type="SAM" id="MobiDB-lite"/>
    </source>
</evidence>
<accession>A0ABP0PL33</accession>
<organism evidence="3 4">
    <name type="scientific">Durusdinium trenchii</name>
    <dbReference type="NCBI Taxonomy" id="1381693"/>
    <lineage>
        <taxon>Eukaryota</taxon>
        <taxon>Sar</taxon>
        <taxon>Alveolata</taxon>
        <taxon>Dinophyceae</taxon>
        <taxon>Suessiales</taxon>
        <taxon>Symbiodiniaceae</taxon>
        <taxon>Durusdinium</taxon>
    </lineage>
</organism>
<proteinExistence type="predicted"/>
<feature type="region of interest" description="Disordered" evidence="1">
    <location>
        <begin position="162"/>
        <end position="183"/>
    </location>
</feature>
<gene>
    <name evidence="3" type="ORF">CCMP2556_LOCUS37615</name>
</gene>
<feature type="chain" id="PRO_5045119784" evidence="2">
    <location>
        <begin position="21"/>
        <end position="224"/>
    </location>
</feature>
<protein>
    <submittedName>
        <fullName evidence="3">Uncharacterized protein</fullName>
    </submittedName>
</protein>
<name>A0ABP0PL33_9DINO</name>
<sequence length="224" mass="24573">MHSKWIKRLCALLPLVGTLAALPLSAKAGAVSQGQQNEQRHQNHALPPTPCCTFDIKASLLASSTAWRRSAASAGSSGLPNVHQRHEISLPCLHRPVRLNAPACAFAFWRCFFHLSSLRDSLILLFHFSDSLMKPDLGELLQDEHLLCHAVDWSDRSGWRPPLASPGRSSKRSKSSRSSEGSGACAFWRSISEREAAAMKEEAQRLTLLLVRSMRGVEALGAES</sequence>
<dbReference type="EMBL" id="CAXAMN010023262">
    <property type="protein sequence ID" value="CAK9076338.1"/>
    <property type="molecule type" value="Genomic_DNA"/>
</dbReference>
<evidence type="ECO:0000313" key="3">
    <source>
        <dbReference type="EMBL" id="CAK9076338.1"/>
    </source>
</evidence>